<accession>A0A8I0T516</accession>
<organism evidence="1 2">
    <name type="scientific">Pseudoalteromonas peptidolytica F12-50-A1</name>
    <dbReference type="NCBI Taxonomy" id="1315280"/>
    <lineage>
        <taxon>Bacteria</taxon>
        <taxon>Pseudomonadati</taxon>
        <taxon>Pseudomonadota</taxon>
        <taxon>Gammaproteobacteria</taxon>
        <taxon>Alteromonadales</taxon>
        <taxon>Pseudoalteromonadaceae</taxon>
        <taxon>Pseudoalteromonas</taxon>
    </lineage>
</organism>
<reference evidence="1 2" key="1">
    <citation type="submission" date="2015-06" db="EMBL/GenBank/DDBJ databases">
        <title>Genome sequence of Pseudoalteromonas peptidolytica.</title>
        <authorList>
            <person name="Xie B.-B."/>
            <person name="Rong J.-C."/>
            <person name="Qin Q.-L."/>
            <person name="Zhang Y.-Z."/>
        </authorList>
    </citation>
    <scope>NUCLEOTIDE SEQUENCE [LARGE SCALE GENOMIC DNA]</scope>
    <source>
        <strain evidence="1 2">F12-50-A1</strain>
    </source>
</reference>
<comment type="caution">
    <text evidence="1">The sequence shown here is derived from an EMBL/GenBank/DDBJ whole genome shotgun (WGS) entry which is preliminary data.</text>
</comment>
<dbReference type="AlphaFoldDB" id="A0A8I0T516"/>
<sequence>MGAVLHRDIVKISRCKIAPTTNKLITWVGAVLHSDFVKVLAM</sequence>
<name>A0A8I0T516_9GAMM</name>
<proteinExistence type="predicted"/>
<gene>
    <name evidence="1" type="ORF">PPEP_a2084</name>
</gene>
<keyword evidence="2" id="KW-1185">Reference proteome</keyword>
<evidence type="ECO:0000313" key="1">
    <source>
        <dbReference type="EMBL" id="MBE0347595.1"/>
    </source>
</evidence>
<dbReference type="Proteomes" id="UP000660708">
    <property type="component" value="Unassembled WGS sequence"/>
</dbReference>
<protein>
    <submittedName>
        <fullName evidence="1">Uncharacterized protein</fullName>
    </submittedName>
</protein>
<dbReference type="EMBL" id="AQHF01000026">
    <property type="protein sequence ID" value="MBE0347595.1"/>
    <property type="molecule type" value="Genomic_DNA"/>
</dbReference>
<evidence type="ECO:0000313" key="2">
    <source>
        <dbReference type="Proteomes" id="UP000660708"/>
    </source>
</evidence>